<keyword evidence="2" id="KW-1185">Reference proteome</keyword>
<dbReference type="KEGG" id="ccos:Pan44_23180"/>
<evidence type="ECO:0000313" key="2">
    <source>
        <dbReference type="Proteomes" id="UP000315700"/>
    </source>
</evidence>
<dbReference type="AlphaFoldDB" id="A0A517SDU1"/>
<dbReference type="OrthoDB" id="9985437at2"/>
<proteinExistence type="predicted"/>
<dbReference type="RefSeq" id="WP_145030163.1">
    <property type="nucleotide sequence ID" value="NZ_CP036271.1"/>
</dbReference>
<dbReference type="EMBL" id="CP036271">
    <property type="protein sequence ID" value="QDT54290.1"/>
    <property type="molecule type" value="Genomic_DNA"/>
</dbReference>
<accession>A0A517SDU1</accession>
<reference evidence="1 2" key="1">
    <citation type="submission" date="2019-02" db="EMBL/GenBank/DDBJ databases">
        <title>Deep-cultivation of Planctomycetes and their phenomic and genomic characterization uncovers novel biology.</title>
        <authorList>
            <person name="Wiegand S."/>
            <person name="Jogler M."/>
            <person name="Boedeker C."/>
            <person name="Pinto D."/>
            <person name="Vollmers J."/>
            <person name="Rivas-Marin E."/>
            <person name="Kohn T."/>
            <person name="Peeters S.H."/>
            <person name="Heuer A."/>
            <person name="Rast P."/>
            <person name="Oberbeckmann S."/>
            <person name="Bunk B."/>
            <person name="Jeske O."/>
            <person name="Meyerdierks A."/>
            <person name="Storesund J.E."/>
            <person name="Kallscheuer N."/>
            <person name="Luecker S."/>
            <person name="Lage O.M."/>
            <person name="Pohl T."/>
            <person name="Merkel B.J."/>
            <person name="Hornburger P."/>
            <person name="Mueller R.-W."/>
            <person name="Bruemmer F."/>
            <person name="Labrenz M."/>
            <person name="Spormann A.M."/>
            <person name="Op den Camp H."/>
            <person name="Overmann J."/>
            <person name="Amann R."/>
            <person name="Jetten M.S.M."/>
            <person name="Mascher T."/>
            <person name="Medema M.H."/>
            <person name="Devos D.P."/>
            <person name="Kaster A.-K."/>
            <person name="Ovreas L."/>
            <person name="Rohde M."/>
            <person name="Galperin M.Y."/>
            <person name="Jogler C."/>
        </authorList>
    </citation>
    <scope>NUCLEOTIDE SEQUENCE [LARGE SCALE GENOMIC DNA]</scope>
    <source>
        <strain evidence="1 2">Pan44</strain>
    </source>
</reference>
<sequence length="116" mass="13125">MIFYHRTHAADAILAKGFRNGLATYATGRPFSGVWLSDVPLGYGQGLAWDFDMETSQLLTVEMPLELVAKYEWVEILTPKQEAIYGGIPRGYREWLIPAKLVNRFAVKLIPEPELV</sequence>
<gene>
    <name evidence="1" type="ORF">Pan44_23180</name>
</gene>
<dbReference type="InParanoid" id="A0A517SDU1"/>
<dbReference type="Proteomes" id="UP000315700">
    <property type="component" value="Chromosome"/>
</dbReference>
<protein>
    <submittedName>
        <fullName evidence="1">Uncharacterized protein</fullName>
    </submittedName>
</protein>
<organism evidence="1 2">
    <name type="scientific">Caulifigura coniformis</name>
    <dbReference type="NCBI Taxonomy" id="2527983"/>
    <lineage>
        <taxon>Bacteria</taxon>
        <taxon>Pseudomonadati</taxon>
        <taxon>Planctomycetota</taxon>
        <taxon>Planctomycetia</taxon>
        <taxon>Planctomycetales</taxon>
        <taxon>Planctomycetaceae</taxon>
        <taxon>Caulifigura</taxon>
    </lineage>
</organism>
<evidence type="ECO:0000313" key="1">
    <source>
        <dbReference type="EMBL" id="QDT54290.1"/>
    </source>
</evidence>
<name>A0A517SDU1_9PLAN</name>